<proteinExistence type="predicted"/>
<feature type="region of interest" description="Disordered" evidence="4">
    <location>
        <begin position="37"/>
        <end position="60"/>
    </location>
</feature>
<feature type="compositionally biased region" description="Basic and acidic residues" evidence="4">
    <location>
        <begin position="968"/>
        <end position="986"/>
    </location>
</feature>
<feature type="domain" description="RanBP2-type" evidence="5">
    <location>
        <begin position="1187"/>
        <end position="1212"/>
    </location>
</feature>
<dbReference type="Gene3D" id="2.30.30.380">
    <property type="entry name" value="Zn-finger domain of Sec23/24"/>
    <property type="match status" value="1"/>
</dbReference>
<feature type="region of interest" description="Disordered" evidence="4">
    <location>
        <begin position="954"/>
        <end position="994"/>
    </location>
</feature>
<dbReference type="GO" id="GO:0008270">
    <property type="term" value="F:zinc ion binding"/>
    <property type="evidence" value="ECO:0007669"/>
    <property type="project" value="UniProtKB-KW"/>
</dbReference>
<dbReference type="InterPro" id="IPR001876">
    <property type="entry name" value="Znf_RanBP2"/>
</dbReference>
<feature type="compositionally biased region" description="Polar residues" evidence="4">
    <location>
        <begin position="410"/>
        <end position="426"/>
    </location>
</feature>
<dbReference type="EMBL" id="HBIZ01035408">
    <property type="protein sequence ID" value="CAE0769947.1"/>
    <property type="molecule type" value="Transcribed_RNA"/>
</dbReference>
<evidence type="ECO:0000256" key="4">
    <source>
        <dbReference type="SAM" id="MobiDB-lite"/>
    </source>
</evidence>
<feature type="region of interest" description="Disordered" evidence="4">
    <location>
        <begin position="1217"/>
        <end position="1262"/>
    </location>
</feature>
<protein>
    <recommendedName>
        <fullName evidence="5">RanBP2-type domain-containing protein</fullName>
    </recommendedName>
</protein>
<gene>
    <name evidence="6" type="ORF">PCAR00345_LOCUS22559</name>
</gene>
<evidence type="ECO:0000256" key="3">
    <source>
        <dbReference type="ARBA" id="ARBA00022833"/>
    </source>
</evidence>
<accession>A0A7S4F3D7</accession>
<reference evidence="6" key="1">
    <citation type="submission" date="2021-01" db="EMBL/GenBank/DDBJ databases">
        <authorList>
            <person name="Corre E."/>
            <person name="Pelletier E."/>
            <person name="Niang G."/>
            <person name="Scheremetjew M."/>
            <person name="Finn R."/>
            <person name="Kale V."/>
            <person name="Holt S."/>
            <person name="Cochrane G."/>
            <person name="Meng A."/>
            <person name="Brown T."/>
            <person name="Cohen L."/>
        </authorList>
    </citation>
    <scope>NUCLEOTIDE SEQUENCE</scope>
    <source>
        <strain evidence="6">CCMP645</strain>
    </source>
</reference>
<feature type="compositionally biased region" description="Polar residues" evidence="4">
    <location>
        <begin position="1226"/>
        <end position="1237"/>
    </location>
</feature>
<organism evidence="6">
    <name type="scientific">Chrysotila carterae</name>
    <name type="common">Marine alga</name>
    <name type="synonym">Syracosphaera carterae</name>
    <dbReference type="NCBI Taxonomy" id="13221"/>
    <lineage>
        <taxon>Eukaryota</taxon>
        <taxon>Haptista</taxon>
        <taxon>Haptophyta</taxon>
        <taxon>Prymnesiophyceae</taxon>
        <taxon>Isochrysidales</taxon>
        <taxon>Isochrysidaceae</taxon>
        <taxon>Chrysotila</taxon>
    </lineage>
</organism>
<evidence type="ECO:0000256" key="1">
    <source>
        <dbReference type="ARBA" id="ARBA00022723"/>
    </source>
</evidence>
<keyword evidence="2" id="KW-0863">Zinc-finger</keyword>
<feature type="region of interest" description="Disordered" evidence="4">
    <location>
        <begin position="320"/>
        <end position="525"/>
    </location>
</feature>
<feature type="compositionally biased region" description="Polar residues" evidence="4">
    <location>
        <begin position="343"/>
        <end position="368"/>
    </location>
</feature>
<feature type="compositionally biased region" description="Low complexity" evidence="4">
    <location>
        <begin position="395"/>
        <end position="409"/>
    </location>
</feature>
<sequence>MSHAHEKPAPPSIRDVRLLRHDALASDIAKIYEEDARAGAEAVSCADDDGDGDGEDTAAPRGAVSARACRVGLADGARGTWRPEAQQRAAELWALAHGQPPAGLLERVREQEPRQRIQVACSLSVTPLRQPDGRTTRPMRVTDAGTLRPFVESVVLELLQRAAMHRDEHEIVPQGLEIGLNLLSPSLARCGSECRRCLTSQTCRLDPSERHAASCALPPPLLQLIERGCLNDDDPDPSTAAAVEHATSLALSTMAAIAAAHTWNGASHSDCNVKRFSLTLHTFRRITPPKQDVRTYFARSGTAATSDRLAACTLAGQSQLQPPHARCPASAHPSVSLRHEAASGQTTVAAADQSESGRQAPAQTQANGSAAAPPCPAVAPTKRPHPSSPSPSLPPASQAQSAPSGCQASTLSSADAQQHAPRTQRTVAPLPSHTRAFSNADDAGQSSSSYPHVPQLVRESRPRSSSEQMCPQHLRVGFTSSPGGASQPVEPTRTSDRETAFGRGIDTTRAQAASRDVQSSPTRKPECRYVTRVAKAEVDGASLSAVDAEELATKRQRRCDDPHAPCSPVAKASHARAPARGSAVASEVAAVSSPTLSERLHVSVRCTHPHAPTQARVLRLLLDTLQGCVGEACRPIYFLADDEAILCSALNPRSLRTPFVQRKCELALETRLSRLLQDGGADPDDEICQVMVLTSWSVGLAAAVSLARLAASNALGSARYQRVVLVDGCDPCLLLRRPVVALVPCLSPSECAQLLRDGVATCADLVQLGKQTLQRRFEGRAEELMRMAESGETFTPRLSSLPETLLQRLHWAEMAGSSWEQQDQWFPPEFKRATCMQVTDAAACASDATDTSETTLPFARRSCQCSDSLLGSDRGDSSRGIGGVETSVNVAAAPIGSASANMCCARIGEQQASAAATKAAGCAASTALSGDACTEARVVPLSHAFLSLASADGRRSAGLNESGGADAASDRTERVGDESPRTEVVSDHGSNGTEIIDDLEDACENDEFSETADAGLRHGVRQQGKDNDCCGGHLGHWPLEADAQECDTVDTVADGGARSEDGGVHEELRDDVCFDWIEGTVTVAESPVQRGGGALSDRQQAVSAGDVSAAELERMALPSLSQVAPEVFAGAWGTQLQQHYEECLLRRDQARQEPPDLERGAAEPVVLPASRTEQTLENGGVAREAAAGWSCSACTYLNSNADYLQCEMCGTQRPYVDPNEEAEPSRVSSMGETSTAASRRPASGSRQSPASVHSCHRDGQGNGQFKSLSAEQLAKCSAPGVVASAAEAFSNDRQSAASSSGASVSETLSHAQPAQLHVHAEDWFTVLPHLKAWIDSDCTLSAEPLVEYAAILIKSERLEELGHLSQFLRRESKRCPHLQPCLSDFLRSAESLFAERYPRSSFKPFVALRMTVSAHDSAQ</sequence>
<feature type="compositionally biased region" description="Polar residues" evidence="4">
    <location>
        <begin position="508"/>
        <end position="522"/>
    </location>
</feature>
<keyword evidence="3" id="KW-0862">Zinc</keyword>
<name>A0A7S4F3D7_CHRCT</name>
<evidence type="ECO:0000256" key="2">
    <source>
        <dbReference type="ARBA" id="ARBA00022771"/>
    </source>
</evidence>
<dbReference type="SMART" id="SM00547">
    <property type="entry name" value="ZnF_RBZ"/>
    <property type="match status" value="1"/>
</dbReference>
<evidence type="ECO:0000259" key="5">
    <source>
        <dbReference type="SMART" id="SM00547"/>
    </source>
</evidence>
<dbReference type="InterPro" id="IPR036443">
    <property type="entry name" value="Znf_RanBP2_sf"/>
</dbReference>
<feature type="compositionally biased region" description="Acidic residues" evidence="4">
    <location>
        <begin position="46"/>
        <end position="56"/>
    </location>
</feature>
<evidence type="ECO:0000313" key="6">
    <source>
        <dbReference type="EMBL" id="CAE0769947.1"/>
    </source>
</evidence>
<keyword evidence="1" id="KW-0479">Metal-binding</keyword>
<dbReference type="SUPFAM" id="SSF90209">
    <property type="entry name" value="Ran binding protein zinc finger-like"/>
    <property type="match status" value="1"/>
</dbReference>